<keyword evidence="1" id="KW-1133">Transmembrane helix</keyword>
<feature type="transmembrane region" description="Helical" evidence="1">
    <location>
        <begin position="173"/>
        <end position="192"/>
    </location>
</feature>
<keyword evidence="1" id="KW-0472">Membrane</keyword>
<evidence type="ECO:0000313" key="4">
    <source>
        <dbReference type="Proteomes" id="UP000284706"/>
    </source>
</evidence>
<feature type="transmembrane region" description="Helical" evidence="1">
    <location>
        <begin position="86"/>
        <end position="105"/>
    </location>
</feature>
<dbReference type="PANTHER" id="PTHR40465:SF1">
    <property type="entry name" value="DUF6534 DOMAIN-CONTAINING PROTEIN"/>
    <property type="match status" value="1"/>
</dbReference>
<keyword evidence="4" id="KW-1185">Reference proteome</keyword>
<dbReference type="Pfam" id="PF20152">
    <property type="entry name" value="DUF6534"/>
    <property type="match status" value="1"/>
</dbReference>
<gene>
    <name evidence="3" type="ORF">CVT26_013146</name>
</gene>
<evidence type="ECO:0000313" key="3">
    <source>
        <dbReference type="EMBL" id="PPQ82308.1"/>
    </source>
</evidence>
<feature type="domain" description="DUF6534" evidence="2">
    <location>
        <begin position="137"/>
        <end position="223"/>
    </location>
</feature>
<keyword evidence="1" id="KW-0812">Transmembrane</keyword>
<feature type="transmembrane region" description="Helical" evidence="1">
    <location>
        <begin position="47"/>
        <end position="65"/>
    </location>
</feature>
<dbReference type="Proteomes" id="UP000284706">
    <property type="component" value="Unassembled WGS sequence"/>
</dbReference>
<organism evidence="3 4">
    <name type="scientific">Gymnopilus dilepis</name>
    <dbReference type="NCBI Taxonomy" id="231916"/>
    <lineage>
        <taxon>Eukaryota</taxon>
        <taxon>Fungi</taxon>
        <taxon>Dikarya</taxon>
        <taxon>Basidiomycota</taxon>
        <taxon>Agaricomycotina</taxon>
        <taxon>Agaricomycetes</taxon>
        <taxon>Agaricomycetidae</taxon>
        <taxon>Agaricales</taxon>
        <taxon>Agaricineae</taxon>
        <taxon>Hymenogastraceae</taxon>
        <taxon>Gymnopilus</taxon>
    </lineage>
</organism>
<reference evidence="3 4" key="1">
    <citation type="journal article" date="2018" name="Evol. Lett.">
        <title>Horizontal gene cluster transfer increased hallucinogenic mushroom diversity.</title>
        <authorList>
            <person name="Reynolds H.T."/>
            <person name="Vijayakumar V."/>
            <person name="Gluck-Thaler E."/>
            <person name="Korotkin H.B."/>
            <person name="Matheny P.B."/>
            <person name="Slot J.C."/>
        </authorList>
    </citation>
    <scope>NUCLEOTIDE SEQUENCE [LARGE SCALE GENOMIC DNA]</scope>
    <source>
        <strain evidence="3 4">SRW20</strain>
    </source>
</reference>
<dbReference type="AlphaFoldDB" id="A0A409WUV3"/>
<dbReference type="InterPro" id="IPR045339">
    <property type="entry name" value="DUF6534"/>
</dbReference>
<comment type="caution">
    <text evidence="3">The sequence shown here is derived from an EMBL/GenBank/DDBJ whole genome shotgun (WGS) entry which is preliminary data.</text>
</comment>
<name>A0A409WUV3_9AGAR</name>
<dbReference type="OrthoDB" id="2743740at2759"/>
<protein>
    <recommendedName>
        <fullName evidence="2">DUF6534 domain-containing protein</fullName>
    </recommendedName>
</protein>
<accession>A0A409WUV3</accession>
<proteinExistence type="predicted"/>
<evidence type="ECO:0000256" key="1">
    <source>
        <dbReference type="SAM" id="Phobius"/>
    </source>
</evidence>
<dbReference type="InParanoid" id="A0A409WUV3"/>
<dbReference type="EMBL" id="NHYE01004763">
    <property type="protein sequence ID" value="PPQ82308.1"/>
    <property type="molecule type" value="Genomic_DNA"/>
</dbReference>
<evidence type="ECO:0000259" key="2">
    <source>
        <dbReference type="Pfam" id="PF20152"/>
    </source>
</evidence>
<feature type="transmembrane region" description="Helical" evidence="1">
    <location>
        <begin position="125"/>
        <end position="152"/>
    </location>
</feature>
<dbReference type="STRING" id="231916.A0A409WUV3"/>
<sequence length="297" mass="33598">MFQLILLPRFQLFQTVGLGHWSLVFIRESSAAARNLRNWTLSFKSKVSVLLNTLIACIVQIIYHLSQNKMRWWLTSIIVSPNRTMFYRSLLEPLQGVAVVLHFGFGMETVTLMLIKKEFSKLTQINFYAATPFAIFAVLSDFMITGALIYLLHGHRTSFRKTNTLVSKLIVYAINRCLLTAIVEIAECIVFSTLTESLWFLAIDFVIGKLYANSLLATLNSRRMLTPRHKSTVGSVHLSRLDFRSSREGGSRPTIEISNEMMDQDSGGIRMTEIIVVSKGGELENGVLTPPNTKEKE</sequence>
<dbReference type="PANTHER" id="PTHR40465">
    <property type="entry name" value="CHROMOSOME 1, WHOLE GENOME SHOTGUN SEQUENCE"/>
    <property type="match status" value="1"/>
</dbReference>
<feature type="transmembrane region" description="Helical" evidence="1">
    <location>
        <begin position="198"/>
        <end position="219"/>
    </location>
</feature>